<name>X1EZ29_9ZZZZ</name>
<proteinExistence type="predicted"/>
<evidence type="ECO:0000256" key="1">
    <source>
        <dbReference type="SAM" id="Phobius"/>
    </source>
</evidence>
<keyword evidence="1" id="KW-0472">Membrane</keyword>
<accession>X1EZ29</accession>
<gene>
    <name evidence="2" type="ORF">S01H4_66314</name>
</gene>
<reference evidence="2" key="1">
    <citation type="journal article" date="2014" name="Front. Microbiol.">
        <title>High frequency of phylogenetically diverse reductive dehalogenase-homologous genes in deep subseafloor sedimentary metagenomes.</title>
        <authorList>
            <person name="Kawai M."/>
            <person name="Futagami T."/>
            <person name="Toyoda A."/>
            <person name="Takaki Y."/>
            <person name="Nishi S."/>
            <person name="Hori S."/>
            <person name="Arai W."/>
            <person name="Tsubouchi T."/>
            <person name="Morono Y."/>
            <person name="Uchiyama I."/>
            <person name="Ito T."/>
            <person name="Fujiyama A."/>
            <person name="Inagaki F."/>
            <person name="Takami H."/>
        </authorList>
    </citation>
    <scope>NUCLEOTIDE SEQUENCE</scope>
    <source>
        <strain evidence="2">Expedition CK06-06</strain>
    </source>
</reference>
<comment type="caution">
    <text evidence="2">The sequence shown here is derived from an EMBL/GenBank/DDBJ whole genome shotgun (WGS) entry which is preliminary data.</text>
</comment>
<organism evidence="2">
    <name type="scientific">marine sediment metagenome</name>
    <dbReference type="NCBI Taxonomy" id="412755"/>
    <lineage>
        <taxon>unclassified sequences</taxon>
        <taxon>metagenomes</taxon>
        <taxon>ecological metagenomes</taxon>
    </lineage>
</organism>
<keyword evidence="1" id="KW-0812">Transmembrane</keyword>
<dbReference type="EMBL" id="BART01041009">
    <property type="protein sequence ID" value="GAH22419.1"/>
    <property type="molecule type" value="Genomic_DNA"/>
</dbReference>
<feature type="non-terminal residue" evidence="2">
    <location>
        <position position="1"/>
    </location>
</feature>
<feature type="transmembrane region" description="Helical" evidence="1">
    <location>
        <begin position="50"/>
        <end position="68"/>
    </location>
</feature>
<protein>
    <submittedName>
        <fullName evidence="2">Uncharacterized protein</fullName>
    </submittedName>
</protein>
<sequence>VRTTCYSYVSINPKQSEGNSPIEMFPFPSIEIGLFAVGLWVNVKPEKEKIGNYLLMYVIAMSLAIGFFKQEVVNIVLG</sequence>
<evidence type="ECO:0000313" key="2">
    <source>
        <dbReference type="EMBL" id="GAH22419.1"/>
    </source>
</evidence>
<keyword evidence="1" id="KW-1133">Transmembrane helix</keyword>
<feature type="transmembrane region" description="Helical" evidence="1">
    <location>
        <begin position="24"/>
        <end position="43"/>
    </location>
</feature>
<dbReference type="AlphaFoldDB" id="X1EZ29"/>
<feature type="non-terminal residue" evidence="2">
    <location>
        <position position="78"/>
    </location>
</feature>